<keyword evidence="1" id="KW-0472">Membrane</keyword>
<sequence>LRTPPEIYAGGFALALGAGTIVAIVAGWRAGRYARIEHLQA</sequence>
<dbReference type="AlphaFoldDB" id="A0ABD5SZM9"/>
<dbReference type="EMBL" id="JBHSWV010000678">
    <property type="protein sequence ID" value="MFC6769107.1"/>
    <property type="molecule type" value="Genomic_DNA"/>
</dbReference>
<reference evidence="2 3" key="1">
    <citation type="journal article" date="2019" name="Int. J. Syst. Evol. Microbiol.">
        <title>The Global Catalogue of Microorganisms (GCM) 10K type strain sequencing project: providing services to taxonomists for standard genome sequencing and annotation.</title>
        <authorList>
            <consortium name="The Broad Institute Genomics Platform"/>
            <consortium name="The Broad Institute Genome Sequencing Center for Infectious Disease"/>
            <person name="Wu L."/>
            <person name="Ma J."/>
        </authorList>
    </citation>
    <scope>NUCLEOTIDE SEQUENCE [LARGE SCALE GENOMIC DNA]</scope>
    <source>
        <strain evidence="2 3">LMG 29247</strain>
    </source>
</reference>
<keyword evidence="3" id="KW-1185">Reference proteome</keyword>
<organism evidence="2 3">
    <name type="scientific">Natrinema soli</name>
    <dbReference type="NCBI Taxonomy" id="1930624"/>
    <lineage>
        <taxon>Archaea</taxon>
        <taxon>Methanobacteriati</taxon>
        <taxon>Methanobacteriota</taxon>
        <taxon>Stenosarchaea group</taxon>
        <taxon>Halobacteria</taxon>
        <taxon>Halobacteriales</taxon>
        <taxon>Natrialbaceae</taxon>
        <taxon>Natrinema</taxon>
    </lineage>
</organism>
<feature type="non-terminal residue" evidence="2">
    <location>
        <position position="1"/>
    </location>
</feature>
<keyword evidence="1" id="KW-0812">Transmembrane</keyword>
<gene>
    <name evidence="2" type="ORF">ACFQE6_30035</name>
</gene>
<evidence type="ECO:0000313" key="2">
    <source>
        <dbReference type="EMBL" id="MFC6769107.1"/>
    </source>
</evidence>
<evidence type="ECO:0000313" key="3">
    <source>
        <dbReference type="Proteomes" id="UP001596383"/>
    </source>
</evidence>
<evidence type="ECO:0000256" key="1">
    <source>
        <dbReference type="SAM" id="Phobius"/>
    </source>
</evidence>
<accession>A0ABD5SZM9</accession>
<dbReference type="Proteomes" id="UP001596383">
    <property type="component" value="Unassembled WGS sequence"/>
</dbReference>
<proteinExistence type="predicted"/>
<feature type="transmembrane region" description="Helical" evidence="1">
    <location>
        <begin position="6"/>
        <end position="28"/>
    </location>
</feature>
<comment type="caution">
    <text evidence="2">The sequence shown here is derived from an EMBL/GenBank/DDBJ whole genome shotgun (WGS) entry which is preliminary data.</text>
</comment>
<keyword evidence="1" id="KW-1133">Transmembrane helix</keyword>
<protein>
    <submittedName>
        <fullName evidence="2">ABC transporter permease</fullName>
    </submittedName>
</protein>
<name>A0ABD5SZM9_9EURY</name>